<name>A0A192XP44_9BETA</name>
<accession>A0A192XP44</accession>
<gene>
    <name evidence="2" type="primary">U84</name>
</gene>
<dbReference type="InterPro" id="IPR005028">
    <property type="entry name" value="Herpes_IE2_3"/>
</dbReference>
<dbReference type="GO" id="GO:0006355">
    <property type="term" value="P:regulation of DNA-templated transcription"/>
    <property type="evidence" value="ECO:0007669"/>
    <property type="project" value="InterPro"/>
</dbReference>
<keyword evidence="3" id="KW-1185">Reference proteome</keyword>
<evidence type="ECO:0000259" key="1">
    <source>
        <dbReference type="Pfam" id="PF03361"/>
    </source>
</evidence>
<dbReference type="EMBL" id="KU351741">
    <property type="protein sequence ID" value="ANC96567.1"/>
    <property type="molecule type" value="Genomic_DNA"/>
</dbReference>
<dbReference type="OrthoDB" id="21148at10239"/>
<sequence length="308" mass="35567">MKGKKRKHVPKTNSQIKTCVCNSDKFKCLCSFNKNVESLEQKCTDALNVSSTSEKSLNKEKYNNAIYEHSKLRKIFKATSLKESYMSCKFDVQVNDHFSKLPIDSTDVQSNPINMVKESISTCENIDSQSLCSPKNFLSEIYKLFRYYSATLIQIQVYSQDTATIDQLYEKLMEIANIVVTRGEQMISESLIHDQKTALDINKFLRGTDFTGKEAIMPIHVNSEKRKKSGIISLFINAPTEKDLFCAAHICTQFLVTYPNDILLNLAKLVQPFLLQEHMVIYNTFNRYVYWDNYAKLLKSREHKLIEK</sequence>
<organism evidence="2 3">
    <name type="scientific">macacine betaherpesvirus 9</name>
    <dbReference type="NCBI Taxonomy" id="2560568"/>
    <lineage>
        <taxon>Viruses</taxon>
        <taxon>Duplodnaviria</taxon>
        <taxon>Heunggongvirae</taxon>
        <taxon>Peploviricota</taxon>
        <taxon>Herviviricetes</taxon>
        <taxon>Herpesvirales</taxon>
        <taxon>Orthoherpesviridae</taxon>
        <taxon>Betaherpesvirinae</taxon>
        <taxon>Roseolovirus</taxon>
        <taxon>Roseolovirus macacinebeta9</taxon>
    </lineage>
</organism>
<dbReference type="Proteomes" id="UP000202843">
    <property type="component" value="Segment"/>
</dbReference>
<dbReference type="KEGG" id="vg:27912078"/>
<dbReference type="RefSeq" id="YP_009253986.1">
    <property type="nucleotide sequence ID" value="NC_030200.1"/>
</dbReference>
<dbReference type="GeneID" id="27912078"/>
<evidence type="ECO:0000313" key="2">
    <source>
        <dbReference type="EMBL" id="ANC96567.1"/>
    </source>
</evidence>
<protein>
    <submittedName>
        <fullName evidence="2">U84 protein</fullName>
    </submittedName>
</protein>
<feature type="domain" description="Herpesvirus intermediate/early protein 2/3 DNA-binding" evidence="1">
    <location>
        <begin position="130"/>
        <end position="287"/>
    </location>
</feature>
<dbReference type="Pfam" id="PF03361">
    <property type="entry name" value="Herpes_IE2_3"/>
    <property type="match status" value="1"/>
</dbReference>
<evidence type="ECO:0000313" key="3">
    <source>
        <dbReference type="Proteomes" id="UP000202843"/>
    </source>
</evidence>
<proteinExistence type="predicted"/>
<reference evidence="2 3" key="1">
    <citation type="journal article" date="2016" name="J. Virol.">
        <title>Complete Unique Genome Sequence, Expression Profile, and Salivary Gland Tissue Tropism of the Herpesvirus 7 Homolog in Pigtailed Macaques.</title>
        <authorList>
            <person name="Staheli J.P."/>
            <person name="Dyen M.R."/>
            <person name="Basom R."/>
            <person name="Fitzgibbon M."/>
            <person name="Barcy S."/>
        </authorList>
    </citation>
    <scope>NUCLEOTIDE SEQUENCE [LARGE SCALE GENOMIC DNA]</scope>
</reference>